<dbReference type="FunFam" id="3.30.50.10:FF:000025">
    <property type="entry name" value="GATA transcription factor"/>
    <property type="match status" value="1"/>
</dbReference>
<dbReference type="InterPro" id="IPR013088">
    <property type="entry name" value="Znf_NHR/GATA"/>
</dbReference>
<dbReference type="CDD" id="cd00202">
    <property type="entry name" value="ZnF_GATA"/>
    <property type="match status" value="1"/>
</dbReference>
<evidence type="ECO:0000256" key="2">
    <source>
        <dbReference type="ARBA" id="ARBA00005694"/>
    </source>
</evidence>
<evidence type="ECO:0000256" key="3">
    <source>
        <dbReference type="ARBA" id="ARBA00022723"/>
    </source>
</evidence>
<dbReference type="OrthoDB" id="2162994at2759"/>
<dbReference type="EMBL" id="BSYR01000025">
    <property type="protein sequence ID" value="GMI93151.1"/>
    <property type="molecule type" value="Genomic_DNA"/>
</dbReference>
<keyword evidence="6" id="KW-0805">Transcription regulation</keyword>
<keyword evidence="8" id="KW-0010">Activator</keyword>
<evidence type="ECO:0000256" key="9">
    <source>
        <dbReference type="ARBA" id="ARBA00023163"/>
    </source>
</evidence>
<evidence type="ECO:0000256" key="6">
    <source>
        <dbReference type="ARBA" id="ARBA00023015"/>
    </source>
</evidence>
<dbReference type="Proteomes" id="UP001165190">
    <property type="component" value="Unassembled WGS sequence"/>
</dbReference>
<keyword evidence="10" id="KW-0539">Nucleus</keyword>
<keyword evidence="3" id="KW-0479">Metal-binding</keyword>
<keyword evidence="4 12" id="KW-0863">Zinc-finger</keyword>
<comment type="function">
    <text evidence="11">Transcriptional activator that specifically binds 5'-GATA-3' or 5'-GAT-3' motifs within gene promoters. May be involved in the regulation of some light-responsive genes.</text>
</comment>
<feature type="domain" description="GATA-type" evidence="13">
    <location>
        <begin position="120"/>
        <end position="156"/>
    </location>
</feature>
<dbReference type="PANTHER" id="PTHR45658:SF46">
    <property type="entry name" value="GATA TRANSCRIPTION FACTOR 4"/>
    <property type="match status" value="1"/>
</dbReference>
<evidence type="ECO:0000256" key="10">
    <source>
        <dbReference type="ARBA" id="ARBA00023242"/>
    </source>
</evidence>
<evidence type="ECO:0000313" key="15">
    <source>
        <dbReference type="Proteomes" id="UP001165190"/>
    </source>
</evidence>
<keyword evidence="5" id="KW-0862">Zinc</keyword>
<evidence type="ECO:0000256" key="8">
    <source>
        <dbReference type="ARBA" id="ARBA00023159"/>
    </source>
</evidence>
<name>A0A9W7ID57_HIBTR</name>
<dbReference type="PANTHER" id="PTHR45658">
    <property type="entry name" value="GATA TRANSCRIPTION FACTOR"/>
    <property type="match status" value="1"/>
</dbReference>
<evidence type="ECO:0000313" key="14">
    <source>
        <dbReference type="EMBL" id="GMI93151.1"/>
    </source>
</evidence>
<gene>
    <name evidence="14" type="ORF">HRI_002984400</name>
</gene>
<evidence type="ECO:0000259" key="13">
    <source>
        <dbReference type="PROSITE" id="PS50114"/>
    </source>
</evidence>
<comment type="similarity">
    <text evidence="2">Belongs to the type IV zinc-finger family. Class A subfamily.</text>
</comment>
<dbReference type="GO" id="GO:0030154">
    <property type="term" value="P:cell differentiation"/>
    <property type="evidence" value="ECO:0007669"/>
    <property type="project" value="TreeGrafter"/>
</dbReference>
<dbReference type="Gene3D" id="3.30.50.10">
    <property type="entry name" value="Erythroid Transcription Factor GATA-1, subunit A"/>
    <property type="match status" value="1"/>
</dbReference>
<dbReference type="AlphaFoldDB" id="A0A9W7ID57"/>
<keyword evidence="9" id="KW-0804">Transcription</keyword>
<evidence type="ECO:0000256" key="4">
    <source>
        <dbReference type="ARBA" id="ARBA00022771"/>
    </source>
</evidence>
<proteinExistence type="inferred from homology"/>
<sequence>MAVEEISAYDNNDNIKNNLSLPSSITGDQTFSDWENPLCVPQDSLEDIDWFPDFSDETISLDGILQTPDEESFVLDRTIAFANKKQRSKRGGKRGYSNAKPPQISWNESQVFDNISERDLGAKRKCSHCLVENTPQWRMGPLGPKTLCNACGVRYKSGRLLPEYRPAASPTFDVAKHSNFHKKILRRRDFRG</sequence>
<dbReference type="PROSITE" id="PS50114">
    <property type="entry name" value="GATA_ZN_FINGER_2"/>
    <property type="match status" value="1"/>
</dbReference>
<dbReference type="SMART" id="SM00401">
    <property type="entry name" value="ZnF_GATA"/>
    <property type="match status" value="1"/>
</dbReference>
<dbReference type="SUPFAM" id="SSF57716">
    <property type="entry name" value="Glucocorticoid receptor-like (DNA-binding domain)"/>
    <property type="match status" value="1"/>
</dbReference>
<dbReference type="GO" id="GO:0008270">
    <property type="term" value="F:zinc ion binding"/>
    <property type="evidence" value="ECO:0007669"/>
    <property type="project" value="UniProtKB-KW"/>
</dbReference>
<dbReference type="InterPro" id="IPR051140">
    <property type="entry name" value="GATA_TF"/>
</dbReference>
<dbReference type="GO" id="GO:0005634">
    <property type="term" value="C:nucleus"/>
    <property type="evidence" value="ECO:0007669"/>
    <property type="project" value="UniProtKB-SubCell"/>
</dbReference>
<dbReference type="GO" id="GO:0006355">
    <property type="term" value="P:regulation of DNA-templated transcription"/>
    <property type="evidence" value="ECO:0007669"/>
    <property type="project" value="InterPro"/>
</dbReference>
<dbReference type="GO" id="GO:0043565">
    <property type="term" value="F:sequence-specific DNA binding"/>
    <property type="evidence" value="ECO:0007669"/>
    <property type="project" value="InterPro"/>
</dbReference>
<evidence type="ECO:0000256" key="12">
    <source>
        <dbReference type="PROSITE-ProRule" id="PRU00094"/>
    </source>
</evidence>
<evidence type="ECO:0000256" key="11">
    <source>
        <dbReference type="ARBA" id="ARBA00055020"/>
    </source>
</evidence>
<reference evidence="14" key="1">
    <citation type="submission" date="2023-05" db="EMBL/GenBank/DDBJ databases">
        <title>Genome and transcriptome analyses reveal genes involved in the formation of fine ridges on petal epidermal cells in Hibiscus trionum.</title>
        <authorList>
            <person name="Koshimizu S."/>
            <person name="Masuda S."/>
            <person name="Ishii T."/>
            <person name="Shirasu K."/>
            <person name="Hoshino A."/>
            <person name="Arita M."/>
        </authorList>
    </citation>
    <scope>NUCLEOTIDE SEQUENCE</scope>
    <source>
        <strain evidence="14">Hamamatsu line</strain>
    </source>
</reference>
<dbReference type="PROSITE" id="PS00344">
    <property type="entry name" value="GATA_ZN_FINGER_1"/>
    <property type="match status" value="1"/>
</dbReference>
<evidence type="ECO:0000256" key="7">
    <source>
        <dbReference type="ARBA" id="ARBA00023125"/>
    </source>
</evidence>
<keyword evidence="15" id="KW-1185">Reference proteome</keyword>
<evidence type="ECO:0000256" key="1">
    <source>
        <dbReference type="ARBA" id="ARBA00004123"/>
    </source>
</evidence>
<evidence type="ECO:0000256" key="5">
    <source>
        <dbReference type="ARBA" id="ARBA00022833"/>
    </source>
</evidence>
<comment type="caution">
    <text evidence="14">The sequence shown here is derived from an EMBL/GenBank/DDBJ whole genome shotgun (WGS) entry which is preliminary data.</text>
</comment>
<accession>A0A9W7ID57</accession>
<dbReference type="InterPro" id="IPR000679">
    <property type="entry name" value="Znf_GATA"/>
</dbReference>
<organism evidence="14 15">
    <name type="scientific">Hibiscus trionum</name>
    <name type="common">Flower of an hour</name>
    <dbReference type="NCBI Taxonomy" id="183268"/>
    <lineage>
        <taxon>Eukaryota</taxon>
        <taxon>Viridiplantae</taxon>
        <taxon>Streptophyta</taxon>
        <taxon>Embryophyta</taxon>
        <taxon>Tracheophyta</taxon>
        <taxon>Spermatophyta</taxon>
        <taxon>Magnoliopsida</taxon>
        <taxon>eudicotyledons</taxon>
        <taxon>Gunneridae</taxon>
        <taxon>Pentapetalae</taxon>
        <taxon>rosids</taxon>
        <taxon>malvids</taxon>
        <taxon>Malvales</taxon>
        <taxon>Malvaceae</taxon>
        <taxon>Malvoideae</taxon>
        <taxon>Hibiscus</taxon>
    </lineage>
</organism>
<comment type="subcellular location">
    <subcellularLocation>
        <location evidence="1">Nucleus</location>
    </subcellularLocation>
</comment>
<keyword evidence="7" id="KW-0238">DNA-binding</keyword>
<dbReference type="Pfam" id="PF00320">
    <property type="entry name" value="GATA"/>
    <property type="match status" value="1"/>
</dbReference>
<protein>
    <submittedName>
        <fullName evidence="14">GATA transcription factor 4</fullName>
    </submittedName>
</protein>